<evidence type="ECO:0008006" key="5">
    <source>
        <dbReference type="Google" id="ProtNLM"/>
    </source>
</evidence>
<feature type="coiled-coil region" evidence="1">
    <location>
        <begin position="9"/>
        <end position="36"/>
    </location>
</feature>
<dbReference type="SUPFAM" id="SSF56112">
    <property type="entry name" value="Protein kinase-like (PK-like)"/>
    <property type="match status" value="1"/>
</dbReference>
<dbReference type="STRING" id="1448321.A0A317VJG6"/>
<reference evidence="3 4" key="1">
    <citation type="submission" date="2016-12" db="EMBL/GenBank/DDBJ databases">
        <title>The genomes of Aspergillus section Nigri reveals drivers in fungal speciation.</title>
        <authorList>
            <consortium name="DOE Joint Genome Institute"/>
            <person name="Vesth T.C."/>
            <person name="Nybo J."/>
            <person name="Theobald S."/>
            <person name="Brandl J."/>
            <person name="Frisvad J.C."/>
            <person name="Nielsen K.F."/>
            <person name="Lyhne E.K."/>
            <person name="Kogle M.E."/>
            <person name="Kuo A."/>
            <person name="Riley R."/>
            <person name="Clum A."/>
            <person name="Nolan M."/>
            <person name="Lipzen A."/>
            <person name="Salamov A."/>
            <person name="Henrissat B."/>
            <person name="Wiebenga A."/>
            <person name="De Vries R.P."/>
            <person name="Grigoriev I.V."/>
            <person name="Mortensen U.H."/>
            <person name="Andersen M.R."/>
            <person name="Baker S.E."/>
        </authorList>
    </citation>
    <scope>NUCLEOTIDE SEQUENCE [LARGE SCALE GENOMIC DNA]</scope>
    <source>
        <strain evidence="3 4">CBS 117.55</strain>
    </source>
</reference>
<evidence type="ECO:0000313" key="3">
    <source>
        <dbReference type="EMBL" id="PWY74456.1"/>
    </source>
</evidence>
<feature type="non-terminal residue" evidence="3">
    <location>
        <position position="643"/>
    </location>
</feature>
<protein>
    <recommendedName>
        <fullName evidence="5">Protein kinase domain-containing protein</fullName>
    </recommendedName>
</protein>
<feature type="region of interest" description="Disordered" evidence="2">
    <location>
        <begin position="387"/>
        <end position="447"/>
    </location>
</feature>
<dbReference type="GeneID" id="37062685"/>
<dbReference type="OrthoDB" id="2156052at2759"/>
<evidence type="ECO:0000313" key="4">
    <source>
        <dbReference type="Proteomes" id="UP000247233"/>
    </source>
</evidence>
<gene>
    <name evidence="3" type="ORF">BO70DRAFT_319706</name>
</gene>
<organism evidence="3 4">
    <name type="scientific">Aspergillus heteromorphus CBS 117.55</name>
    <dbReference type="NCBI Taxonomy" id="1448321"/>
    <lineage>
        <taxon>Eukaryota</taxon>
        <taxon>Fungi</taxon>
        <taxon>Dikarya</taxon>
        <taxon>Ascomycota</taxon>
        <taxon>Pezizomycotina</taxon>
        <taxon>Eurotiomycetes</taxon>
        <taxon>Eurotiomycetidae</taxon>
        <taxon>Eurotiales</taxon>
        <taxon>Aspergillaceae</taxon>
        <taxon>Aspergillus</taxon>
        <taxon>Aspergillus subgen. Circumdati</taxon>
    </lineage>
</organism>
<dbReference type="AlphaFoldDB" id="A0A317VJG6"/>
<dbReference type="InterPro" id="IPR011009">
    <property type="entry name" value="Kinase-like_dom_sf"/>
</dbReference>
<feature type="region of interest" description="Disordered" evidence="2">
    <location>
        <begin position="181"/>
        <end position="207"/>
    </location>
</feature>
<dbReference type="RefSeq" id="XP_025397103.1">
    <property type="nucleotide sequence ID" value="XM_025540448.1"/>
</dbReference>
<evidence type="ECO:0000256" key="1">
    <source>
        <dbReference type="SAM" id="Coils"/>
    </source>
</evidence>
<sequence>MEPITSPSKEEILALLKQAERERQQAIERAENAEKQSQKTTFAEYLQACHQLITKPLTIQSDQKLTTKGSITSPTGRVCPDVLRPFDFRAIQQEVFDEIYQAFHSPSPLRSFPSLPILEDRGKQACERALASEADLARHQEAEVETPVKEIIEQLLRAPEGRLSLPLGEGIAFENHSNTITENPEQANSQQPTTTPEPVKSARPPTDRNCVFLKTGDHRSLLYIIEHKAAHKLTDAFLRAGLRPMNVVEEVVQRVTIPTDADEKLLYESAFLSAAAATQTYEYMMKAGLEWGMLTNGRMKVILRIPEDDPKTLEYDLLEPGRDAEPNPLDDRGFRFPYTAVSYQLGLTLIALRSPQRSQTWRNQVMNKLSKWEVDFELALRSIPESERKISPPGSEYKEPIYPIDNHSSGESDTDHKRLLSSPIVDRSKRQRTSKPLPRSHQAPGQPSTYAFCTQSCLRGLLARSELDDKCPNVYLHQKHSNDGRHPISCHDLIELTSQQLHQNLDTCSPIGREGLHGSIFAIQLQTYGYTLVGKGTEYNSRHEGAIYSRLKTLQGFAVPVYLDDIDLRNVYYTDSGREIIHMSLMAWGGRTLQESECAGLKEHIENAKSEVYNSGVLHLDLRASNFLWNEEMKRVMLIDFSR</sequence>
<proteinExistence type="predicted"/>
<keyword evidence="4" id="KW-1185">Reference proteome</keyword>
<evidence type="ECO:0000256" key="2">
    <source>
        <dbReference type="SAM" id="MobiDB-lite"/>
    </source>
</evidence>
<dbReference type="Proteomes" id="UP000247233">
    <property type="component" value="Unassembled WGS sequence"/>
</dbReference>
<feature type="compositionally biased region" description="Basic and acidic residues" evidence="2">
    <location>
        <begin position="408"/>
        <end position="418"/>
    </location>
</feature>
<accession>A0A317VJG6</accession>
<dbReference type="EMBL" id="MSFL01000023">
    <property type="protein sequence ID" value="PWY74456.1"/>
    <property type="molecule type" value="Genomic_DNA"/>
</dbReference>
<feature type="compositionally biased region" description="Polar residues" evidence="2">
    <location>
        <begin position="181"/>
        <end position="196"/>
    </location>
</feature>
<name>A0A317VJG6_9EURO</name>
<comment type="caution">
    <text evidence="3">The sequence shown here is derived from an EMBL/GenBank/DDBJ whole genome shotgun (WGS) entry which is preliminary data.</text>
</comment>
<dbReference type="VEuPathDB" id="FungiDB:BO70DRAFT_319706"/>
<keyword evidence="1" id="KW-0175">Coiled coil</keyword>